<proteinExistence type="predicted"/>
<keyword evidence="1" id="KW-0472">Membrane</keyword>
<gene>
    <name evidence="2" type="ORF">KQX54_019707</name>
</gene>
<sequence length="109" mass="13056">MRFLILFIESVSVGLWDTQHRQFFRWTNLDYQTADYELLPSDSKMDIKKRPRLPKPTGTNKKYTFFICGFITVLGCTLYQTIISPILNPQPWKDYRDKLYDQLPKRTED</sequence>
<comment type="caution">
    <text evidence="2">The sequence shown here is derived from an EMBL/GenBank/DDBJ whole genome shotgun (WGS) entry which is preliminary data.</text>
</comment>
<name>A0AAV7IRG3_COTGL</name>
<evidence type="ECO:0000256" key="1">
    <source>
        <dbReference type="SAM" id="Phobius"/>
    </source>
</evidence>
<evidence type="ECO:0000313" key="2">
    <source>
        <dbReference type="EMBL" id="KAH0555521.1"/>
    </source>
</evidence>
<evidence type="ECO:0000313" key="3">
    <source>
        <dbReference type="Proteomes" id="UP000826195"/>
    </source>
</evidence>
<accession>A0AAV7IRG3</accession>
<dbReference type="AlphaFoldDB" id="A0AAV7IRG3"/>
<feature type="transmembrane region" description="Helical" evidence="1">
    <location>
        <begin position="63"/>
        <end position="87"/>
    </location>
</feature>
<organism evidence="2 3">
    <name type="scientific">Cotesia glomerata</name>
    <name type="common">Lepidopteran parasitic wasp</name>
    <name type="synonym">Apanteles glomeratus</name>
    <dbReference type="NCBI Taxonomy" id="32391"/>
    <lineage>
        <taxon>Eukaryota</taxon>
        <taxon>Metazoa</taxon>
        <taxon>Ecdysozoa</taxon>
        <taxon>Arthropoda</taxon>
        <taxon>Hexapoda</taxon>
        <taxon>Insecta</taxon>
        <taxon>Pterygota</taxon>
        <taxon>Neoptera</taxon>
        <taxon>Endopterygota</taxon>
        <taxon>Hymenoptera</taxon>
        <taxon>Apocrita</taxon>
        <taxon>Ichneumonoidea</taxon>
        <taxon>Braconidae</taxon>
        <taxon>Microgastrinae</taxon>
        <taxon>Cotesia</taxon>
    </lineage>
</organism>
<dbReference type="Proteomes" id="UP000826195">
    <property type="component" value="Unassembled WGS sequence"/>
</dbReference>
<keyword evidence="1" id="KW-1133">Transmembrane helix</keyword>
<keyword evidence="3" id="KW-1185">Reference proteome</keyword>
<protein>
    <submittedName>
        <fullName evidence="2">Uncharacterized protein</fullName>
    </submittedName>
</protein>
<keyword evidence="1" id="KW-0812">Transmembrane</keyword>
<dbReference type="EMBL" id="JAHXZJ010001119">
    <property type="protein sequence ID" value="KAH0555521.1"/>
    <property type="molecule type" value="Genomic_DNA"/>
</dbReference>
<reference evidence="2 3" key="1">
    <citation type="journal article" date="2021" name="J. Hered.">
        <title>A chromosome-level genome assembly of the parasitoid wasp, Cotesia glomerata (Hymenoptera: Braconidae).</title>
        <authorList>
            <person name="Pinto B.J."/>
            <person name="Weis J.J."/>
            <person name="Gamble T."/>
            <person name="Ode P.J."/>
            <person name="Paul R."/>
            <person name="Zaspel J.M."/>
        </authorList>
    </citation>
    <scope>NUCLEOTIDE SEQUENCE [LARGE SCALE GENOMIC DNA]</scope>
    <source>
        <strain evidence="2">CgM1</strain>
    </source>
</reference>